<sequence>MKFRFNYFALLIVVMLYACKQPSATPKTQTLLLSFKQASEKLKENPDLQQRLAYWNTQLKNNEVKADSVLRSKVHYNLAGVFYGMNKLDSLKYHMQKAWELMGNRKGYTEDQVQLYSGLGNLALLELNIHQENYYYNAAAQMLLADTAIKLTPKQKITVFFAAAQSSFQLRQFKNAFNFNRSAIALLPKLKDHIKEEFRAYNQMAVCFYRANGSTDSLYSYIKKMEQLYKKHPDFLNVKFIYDSKVSYFTTTKNLDSALIYNKKRLAIDVLDENENGKNAESVLRGNLFTSYTDLAGVYVAIKQLDSAKYYLNKCNSFLKKYPNKVDDENMLLYDQNLADFYFASKKYTLAAQQYDVLLARTKFVYELENARAVAEMGTIVQLKAKDKSINTLYETVALSSAKLQSNRLWLAVSTLGFLLAITVALLLYFIQGQRRLKSETERIQLEQRLLRTQIEPHFIFNTLSALQSFIRFNQNEKALKYLQQFGRLLRSSLQLSRESKVKLSEEIETLENYLSLQQMRYDDAFNYEINIDDSHDAESITIPPMLMQPFVENAIIHGINPNVKGGIITVNFDVKNETLLIVIKDNGKGFSKETAVKNHKSLATAISKERLAIIAKQSGEAAGIEIKSEENKGTTVWLTIPIKGMV</sequence>
<feature type="signal peptide" evidence="2">
    <location>
        <begin position="1"/>
        <end position="20"/>
    </location>
</feature>
<dbReference type="Proteomes" id="UP000310477">
    <property type="component" value="Unassembled WGS sequence"/>
</dbReference>
<dbReference type="InterPro" id="IPR011990">
    <property type="entry name" value="TPR-like_helical_dom_sf"/>
</dbReference>
<keyword evidence="1" id="KW-1133">Transmembrane helix</keyword>
<evidence type="ECO:0000313" key="6">
    <source>
        <dbReference type="Proteomes" id="UP000310477"/>
    </source>
</evidence>
<evidence type="ECO:0000259" key="3">
    <source>
        <dbReference type="Pfam" id="PF02518"/>
    </source>
</evidence>
<dbReference type="Gene3D" id="3.30.565.10">
    <property type="entry name" value="Histidine kinase-like ATPase, C-terminal domain"/>
    <property type="match status" value="1"/>
</dbReference>
<dbReference type="SUPFAM" id="SSF55874">
    <property type="entry name" value="ATPase domain of HSP90 chaperone/DNA topoisomerase II/histidine kinase"/>
    <property type="match status" value="1"/>
</dbReference>
<dbReference type="InterPro" id="IPR003594">
    <property type="entry name" value="HATPase_dom"/>
</dbReference>
<feature type="transmembrane region" description="Helical" evidence="1">
    <location>
        <begin position="409"/>
        <end position="431"/>
    </location>
</feature>
<keyword evidence="1" id="KW-0812">Transmembrane</keyword>
<dbReference type="PROSITE" id="PS51257">
    <property type="entry name" value="PROKAR_LIPOPROTEIN"/>
    <property type="match status" value="1"/>
</dbReference>
<accession>A0A4U1C856</accession>
<protein>
    <submittedName>
        <fullName evidence="5">Uncharacterized protein</fullName>
    </submittedName>
</protein>
<dbReference type="SUPFAM" id="SSF48452">
    <property type="entry name" value="TPR-like"/>
    <property type="match status" value="1"/>
</dbReference>
<reference evidence="5 6" key="1">
    <citation type="submission" date="2019-04" db="EMBL/GenBank/DDBJ databases">
        <title>Pedobacter sp. AR-2-6 sp. nov., isolated from Arctic soil.</title>
        <authorList>
            <person name="Dahal R.H."/>
            <person name="Kim D.-U."/>
        </authorList>
    </citation>
    <scope>NUCLEOTIDE SEQUENCE [LARGE SCALE GENOMIC DNA]</scope>
    <source>
        <strain evidence="5 6">AR-2-6</strain>
    </source>
</reference>
<evidence type="ECO:0000256" key="2">
    <source>
        <dbReference type="SAM" id="SignalP"/>
    </source>
</evidence>
<feature type="domain" description="Signal transduction histidine kinase internal region" evidence="4">
    <location>
        <begin position="447"/>
        <end position="525"/>
    </location>
</feature>
<comment type="caution">
    <text evidence="5">The sequence shown here is derived from an EMBL/GenBank/DDBJ whole genome shotgun (WGS) entry which is preliminary data.</text>
</comment>
<dbReference type="RefSeq" id="WP_136875468.1">
    <property type="nucleotide sequence ID" value="NZ_SWBO01000003.1"/>
</dbReference>
<evidence type="ECO:0000256" key="1">
    <source>
        <dbReference type="SAM" id="Phobius"/>
    </source>
</evidence>
<dbReference type="OrthoDB" id="6190788at2"/>
<keyword evidence="1" id="KW-0472">Membrane</keyword>
<dbReference type="GO" id="GO:0000155">
    <property type="term" value="F:phosphorelay sensor kinase activity"/>
    <property type="evidence" value="ECO:0007669"/>
    <property type="project" value="InterPro"/>
</dbReference>
<evidence type="ECO:0000259" key="4">
    <source>
        <dbReference type="Pfam" id="PF06580"/>
    </source>
</evidence>
<dbReference type="GO" id="GO:0016020">
    <property type="term" value="C:membrane"/>
    <property type="evidence" value="ECO:0007669"/>
    <property type="project" value="InterPro"/>
</dbReference>
<dbReference type="EMBL" id="SWBO01000003">
    <property type="protein sequence ID" value="TKC01775.1"/>
    <property type="molecule type" value="Genomic_DNA"/>
</dbReference>
<feature type="chain" id="PRO_5020882902" evidence="2">
    <location>
        <begin position="21"/>
        <end position="647"/>
    </location>
</feature>
<organism evidence="5 6">
    <name type="scientific">Pedobacter cryotolerans</name>
    <dbReference type="NCBI Taxonomy" id="2571270"/>
    <lineage>
        <taxon>Bacteria</taxon>
        <taxon>Pseudomonadati</taxon>
        <taxon>Bacteroidota</taxon>
        <taxon>Sphingobacteriia</taxon>
        <taxon>Sphingobacteriales</taxon>
        <taxon>Sphingobacteriaceae</taxon>
        <taxon>Pedobacter</taxon>
    </lineage>
</organism>
<feature type="domain" description="Histidine kinase/HSP90-like ATPase" evidence="3">
    <location>
        <begin position="548"/>
        <end position="643"/>
    </location>
</feature>
<dbReference type="InterPro" id="IPR036890">
    <property type="entry name" value="HATPase_C_sf"/>
</dbReference>
<dbReference type="AlphaFoldDB" id="A0A4U1C856"/>
<keyword evidence="2" id="KW-0732">Signal</keyword>
<evidence type="ECO:0000313" key="5">
    <source>
        <dbReference type="EMBL" id="TKC01775.1"/>
    </source>
</evidence>
<dbReference type="InterPro" id="IPR010559">
    <property type="entry name" value="Sig_transdc_His_kin_internal"/>
</dbReference>
<dbReference type="Pfam" id="PF06580">
    <property type="entry name" value="His_kinase"/>
    <property type="match status" value="1"/>
</dbReference>
<gene>
    <name evidence="5" type="ORF">FA045_05855</name>
</gene>
<name>A0A4U1C856_9SPHI</name>
<dbReference type="PANTHER" id="PTHR34220">
    <property type="entry name" value="SENSOR HISTIDINE KINASE YPDA"/>
    <property type="match status" value="1"/>
</dbReference>
<keyword evidence="6" id="KW-1185">Reference proteome</keyword>
<proteinExistence type="predicted"/>
<dbReference type="Gene3D" id="1.25.40.10">
    <property type="entry name" value="Tetratricopeptide repeat domain"/>
    <property type="match status" value="1"/>
</dbReference>
<dbReference type="Pfam" id="PF02518">
    <property type="entry name" value="HATPase_c"/>
    <property type="match status" value="1"/>
</dbReference>
<dbReference type="PANTHER" id="PTHR34220:SF7">
    <property type="entry name" value="SENSOR HISTIDINE KINASE YPDA"/>
    <property type="match status" value="1"/>
</dbReference>
<dbReference type="InterPro" id="IPR050640">
    <property type="entry name" value="Bact_2-comp_sensor_kinase"/>
</dbReference>